<organism evidence="2">
    <name type="scientific">marine sediment metagenome</name>
    <dbReference type="NCBI Taxonomy" id="412755"/>
    <lineage>
        <taxon>unclassified sequences</taxon>
        <taxon>metagenomes</taxon>
        <taxon>ecological metagenomes</taxon>
    </lineage>
</organism>
<gene>
    <name evidence="2" type="ORF">LCGC14_0843280</name>
</gene>
<feature type="region of interest" description="Disordered" evidence="1">
    <location>
        <begin position="20"/>
        <end position="68"/>
    </location>
</feature>
<feature type="compositionally biased region" description="Low complexity" evidence="1">
    <location>
        <begin position="46"/>
        <end position="56"/>
    </location>
</feature>
<evidence type="ECO:0000256" key="1">
    <source>
        <dbReference type="SAM" id="MobiDB-lite"/>
    </source>
</evidence>
<protein>
    <submittedName>
        <fullName evidence="2">Uncharacterized protein</fullName>
    </submittedName>
</protein>
<reference evidence="2" key="1">
    <citation type="journal article" date="2015" name="Nature">
        <title>Complex archaea that bridge the gap between prokaryotes and eukaryotes.</title>
        <authorList>
            <person name="Spang A."/>
            <person name="Saw J.H."/>
            <person name="Jorgensen S.L."/>
            <person name="Zaremba-Niedzwiedzka K."/>
            <person name="Martijn J."/>
            <person name="Lind A.E."/>
            <person name="van Eijk R."/>
            <person name="Schleper C."/>
            <person name="Guy L."/>
            <person name="Ettema T.J."/>
        </authorList>
    </citation>
    <scope>NUCLEOTIDE SEQUENCE</scope>
</reference>
<sequence>MSQHPTEEILNITRKFLGGELGTPGVAPESQQVGGRQLPRQAAPVAGRRAFGQQGARQRRGGDLAEPLVGRVPSIPVSPPEGASLSDSFFNLPGPVGFAQTPQGQAILQRILSGVGRRGLR</sequence>
<proteinExistence type="predicted"/>
<dbReference type="EMBL" id="LAZR01002482">
    <property type="protein sequence ID" value="KKN29516.1"/>
    <property type="molecule type" value="Genomic_DNA"/>
</dbReference>
<comment type="caution">
    <text evidence="2">The sequence shown here is derived from an EMBL/GenBank/DDBJ whole genome shotgun (WGS) entry which is preliminary data.</text>
</comment>
<evidence type="ECO:0000313" key="2">
    <source>
        <dbReference type="EMBL" id="KKN29516.1"/>
    </source>
</evidence>
<name>A0A0F9RX43_9ZZZZ</name>
<dbReference type="AlphaFoldDB" id="A0A0F9RX43"/>
<accession>A0A0F9RX43</accession>